<reference evidence="3 4" key="1">
    <citation type="submission" date="2017-05" db="EMBL/GenBank/DDBJ databases">
        <title>Bifidobacterium vansinderenii sp. nov.</title>
        <authorList>
            <person name="Lugli G.A."/>
            <person name="Duranti S."/>
            <person name="Mangifesta M."/>
        </authorList>
    </citation>
    <scope>NUCLEOTIDE SEQUENCE [LARGE SCALE GENOMIC DNA]</scope>
    <source>
        <strain evidence="3 4">Tam10B</strain>
    </source>
</reference>
<organism evidence="3 4">
    <name type="scientific">Bifidobacterium vansinderenii</name>
    <dbReference type="NCBI Taxonomy" id="1984871"/>
    <lineage>
        <taxon>Bacteria</taxon>
        <taxon>Bacillati</taxon>
        <taxon>Actinomycetota</taxon>
        <taxon>Actinomycetes</taxon>
        <taxon>Bifidobacteriales</taxon>
        <taxon>Bifidobacteriaceae</taxon>
        <taxon>Bifidobacterium</taxon>
    </lineage>
</organism>
<feature type="compositionally biased region" description="Polar residues" evidence="1">
    <location>
        <begin position="18"/>
        <end position="28"/>
    </location>
</feature>
<proteinExistence type="predicted"/>
<keyword evidence="2" id="KW-0812">Transmembrane</keyword>
<accession>A0A229VWM1</accession>
<protein>
    <submittedName>
        <fullName evidence="3">Late cornified envelope protein 3C</fullName>
    </submittedName>
</protein>
<dbReference type="InterPro" id="IPR025101">
    <property type="entry name" value="DUF4012"/>
</dbReference>
<feature type="transmembrane region" description="Helical" evidence="2">
    <location>
        <begin position="59"/>
        <end position="82"/>
    </location>
</feature>
<dbReference type="RefSeq" id="WP_143248615.1">
    <property type="nucleotide sequence ID" value="NZ_NEWD01000025.1"/>
</dbReference>
<gene>
    <name evidence="3" type="ORF">Tam10B_1764</name>
</gene>
<keyword evidence="4" id="KW-1185">Reference proteome</keyword>
<dbReference type="Proteomes" id="UP000215433">
    <property type="component" value="Unassembled WGS sequence"/>
</dbReference>
<evidence type="ECO:0000256" key="2">
    <source>
        <dbReference type="SAM" id="Phobius"/>
    </source>
</evidence>
<keyword evidence="3" id="KW-0946">Virion</keyword>
<feature type="compositionally biased region" description="Basic and acidic residues" evidence="1">
    <location>
        <begin position="1"/>
        <end position="11"/>
    </location>
</feature>
<dbReference type="Pfam" id="PF13196">
    <property type="entry name" value="DUF4012"/>
    <property type="match status" value="1"/>
</dbReference>
<name>A0A229VWM1_9BIFI</name>
<keyword evidence="3" id="KW-0261">Viral envelope protein</keyword>
<keyword evidence="2" id="KW-0472">Membrane</keyword>
<keyword evidence="2" id="KW-1133">Transmembrane helix</keyword>
<dbReference type="EMBL" id="NEWD01000025">
    <property type="protein sequence ID" value="OXN00007.1"/>
    <property type="molecule type" value="Genomic_DNA"/>
</dbReference>
<sequence>MAEDKEQRRIVQPDLSDVTPTDTGQSGTNGDGSAPRRVRRRMSPEHIRRIKRRRRNRRILIAVLVVLLAIAAWAGALAYSAFKTKSELEQAVSAASVSQKKLASGDSAAVKKGLGDFSAHVDAAYRQTSSSLWKPAELIPYYGSDVKAVREAVSIMEDVSNNAVPKLAESADSLSLKGIGMSNGTISLGSLGAAAQNLTDANKTINDAAINLGNIDGTHIPQLTNALDSAKNKVATLADAVDLAQRIANAAPSMLGLGSDDGSEQSGKRTYIVLAQNNAELRSTGGIAGSWGKLTIDQGKITLEDFAPYGGLPRQVDAFEMTDSEKSFFGNDYLMYPQNVTADPDFPRTGELAAAMWKQEKGEDVDGVISMDPYFLQGLLKVTGGFRSVSGVDVTGDNAAQLLLHQVYLDLPDQESQDAFFGVVAGEAFQHILGSLDGKNSALMKTVTKSVNDGHFMVWSSHEGDQQYIDGTPLAGGLQKNPSKPQIGLYFNDGTMGKADWYLKRETSVKESSVNADGSRTYTVHVKVTNTMTAQEATTLPPLVRGYSDQTTGTERHGEIATVMYLFAPADGRLVDWKFTGASAGDGDFDTVTLYDDLTAGVKGFTLQPGESIEMTVHVQASATAGGTSAVLRQTPLIERTDW</sequence>
<evidence type="ECO:0000256" key="1">
    <source>
        <dbReference type="SAM" id="MobiDB-lite"/>
    </source>
</evidence>
<feature type="region of interest" description="Disordered" evidence="1">
    <location>
        <begin position="1"/>
        <end position="43"/>
    </location>
</feature>
<evidence type="ECO:0000313" key="4">
    <source>
        <dbReference type="Proteomes" id="UP000215433"/>
    </source>
</evidence>
<dbReference type="OrthoDB" id="3203519at2"/>
<dbReference type="AlphaFoldDB" id="A0A229VWM1"/>
<evidence type="ECO:0000313" key="3">
    <source>
        <dbReference type="EMBL" id="OXN00007.1"/>
    </source>
</evidence>
<comment type="caution">
    <text evidence="3">The sequence shown here is derived from an EMBL/GenBank/DDBJ whole genome shotgun (WGS) entry which is preliminary data.</text>
</comment>